<proteinExistence type="predicted"/>
<evidence type="ECO:0000313" key="3">
    <source>
        <dbReference type="EMBL" id="SEB29999.1"/>
    </source>
</evidence>
<dbReference type="RefSeq" id="WP_143051286.1">
    <property type="nucleotide sequence ID" value="NZ_FNSV01000001.1"/>
</dbReference>
<protein>
    <submittedName>
        <fullName evidence="3">Uncharacterized protein</fullName>
    </submittedName>
</protein>
<reference evidence="4" key="1">
    <citation type="submission" date="2016-10" db="EMBL/GenBank/DDBJ databases">
        <authorList>
            <person name="Varghese N."/>
            <person name="Submissions S."/>
        </authorList>
    </citation>
    <scope>NUCLEOTIDE SEQUENCE [LARGE SCALE GENOMIC DNA]</scope>
    <source>
        <strain evidence="4">DSM 44498</strain>
    </source>
</reference>
<evidence type="ECO:0000256" key="2">
    <source>
        <dbReference type="SAM" id="Phobius"/>
    </source>
</evidence>
<keyword evidence="2" id="KW-0472">Membrane</keyword>
<feature type="region of interest" description="Disordered" evidence="1">
    <location>
        <begin position="63"/>
        <end position="86"/>
    </location>
</feature>
<keyword evidence="4" id="KW-1185">Reference proteome</keyword>
<feature type="transmembrane region" description="Helical" evidence="2">
    <location>
        <begin position="23"/>
        <end position="44"/>
    </location>
</feature>
<organism evidence="3 4">
    <name type="scientific">Rhodococcus koreensis</name>
    <dbReference type="NCBI Taxonomy" id="99653"/>
    <lineage>
        <taxon>Bacteria</taxon>
        <taxon>Bacillati</taxon>
        <taxon>Actinomycetota</taxon>
        <taxon>Actinomycetes</taxon>
        <taxon>Mycobacteriales</taxon>
        <taxon>Nocardiaceae</taxon>
        <taxon>Rhodococcus</taxon>
    </lineage>
</organism>
<dbReference type="OrthoDB" id="166978at2"/>
<evidence type="ECO:0000256" key="1">
    <source>
        <dbReference type="SAM" id="MobiDB-lite"/>
    </source>
</evidence>
<dbReference type="AlphaFoldDB" id="A0A1H4I7E2"/>
<gene>
    <name evidence="3" type="ORF">SAMN04490239_0176</name>
</gene>
<keyword evidence="2" id="KW-1133">Transmembrane helix</keyword>
<accession>A0A1H4I7E2</accession>
<evidence type="ECO:0000313" key="4">
    <source>
        <dbReference type="Proteomes" id="UP000183561"/>
    </source>
</evidence>
<keyword evidence="2" id="KW-0812">Transmembrane</keyword>
<sequence length="193" mass="20716">MNDMNLPVPEQDPTASPATPKRWRWITAVVVAVVVGAALGTAVAKATERDVLAERTAALEQREAEVAQRDTDTAQKEDSLSLRSDGLDTRQAELDKISADLGRREQALLPKEQAAARSKITKDGIYLVGKDIEPGTYQTSGGSGCYWQRSSGTSGDFDDILANGNESGQAIVTIAASDVAFTTKRCGSWQRMS</sequence>
<name>A0A1H4I7E2_9NOCA</name>
<dbReference type="EMBL" id="FNSV01000001">
    <property type="protein sequence ID" value="SEB29999.1"/>
    <property type="molecule type" value="Genomic_DNA"/>
</dbReference>
<dbReference type="Proteomes" id="UP000183561">
    <property type="component" value="Unassembled WGS sequence"/>
</dbReference>